<reference evidence="2" key="2">
    <citation type="submission" date="2018-11" db="EMBL/GenBank/DDBJ databases">
        <title>Proposal to divide the Flavobacteriaceae and reorganize its genera based on Amino Acid Identity values calculated from whole genome sequences.</title>
        <authorList>
            <person name="Nicholson A.C."/>
            <person name="Gulvik C.A."/>
            <person name="Whitney A.M."/>
            <person name="Humrighouse B.W."/>
            <person name="Bell M."/>
            <person name="Holmens B."/>
            <person name="Steigerwalt A."/>
            <person name="Villarma A."/>
            <person name="Sheth M."/>
            <person name="Batra D."/>
            <person name="Pryor J."/>
            <person name="Bernardet J.-F."/>
            <person name="Hugo C."/>
            <person name="Kampfer P."/>
            <person name="Newman J."/>
            <person name="Mcquiston J.R."/>
        </authorList>
    </citation>
    <scope>NUCLEOTIDE SEQUENCE [LARGE SCALE GENOMIC DNA]</scope>
    <source>
        <strain evidence="2">H3056</strain>
    </source>
</reference>
<evidence type="ECO:0000313" key="2">
    <source>
        <dbReference type="Proteomes" id="UP000270224"/>
    </source>
</evidence>
<accession>A0A3N0WXF3</accession>
<dbReference type="RefSeq" id="WP_123265031.1">
    <property type="nucleotide sequence ID" value="NZ_RJUG01000002.1"/>
</dbReference>
<dbReference type="Proteomes" id="UP000270224">
    <property type="component" value="Unassembled WGS sequence"/>
</dbReference>
<reference evidence="2" key="1">
    <citation type="submission" date="2018-11" db="EMBL/GenBank/DDBJ databases">
        <title>Proposal to divide the Flavobacteriaceae and reorganize its genera based on Amino Acid Identity values calculated from whole genome sequences.</title>
        <authorList>
            <person name="Nicholson A.C."/>
            <person name="Gulvik C.A."/>
            <person name="Whitney A.M."/>
            <person name="Humrighouse B.W."/>
            <person name="Bell M."/>
            <person name="Holmes B."/>
            <person name="Steigerwalt A."/>
            <person name="Villarma A."/>
            <person name="Sheth M."/>
            <person name="Batra D."/>
            <person name="Pryor J."/>
            <person name="Bernardet J.-F."/>
            <person name="Hugo C."/>
            <person name="Kampfer P."/>
            <person name="Newman J."/>
            <person name="Mcquiston J.R."/>
        </authorList>
    </citation>
    <scope>NUCLEOTIDE SEQUENCE [LARGE SCALE GENOMIC DNA]</scope>
    <source>
        <strain evidence="2">H3056</strain>
    </source>
</reference>
<gene>
    <name evidence="1" type="ORF">EGI11_03200</name>
</gene>
<name>A0A3N0WXF3_9FLAO</name>
<dbReference type="AlphaFoldDB" id="A0A3N0WXF3"/>
<evidence type="ECO:0000313" key="1">
    <source>
        <dbReference type="EMBL" id="ROI09778.1"/>
    </source>
</evidence>
<organism evidence="1 2">
    <name type="scientific">Kaistella daneshvariae</name>
    <dbReference type="NCBI Taxonomy" id="2487074"/>
    <lineage>
        <taxon>Bacteria</taxon>
        <taxon>Pseudomonadati</taxon>
        <taxon>Bacteroidota</taxon>
        <taxon>Flavobacteriia</taxon>
        <taxon>Flavobacteriales</taxon>
        <taxon>Weeksellaceae</taxon>
        <taxon>Chryseobacterium group</taxon>
        <taxon>Kaistella</taxon>
    </lineage>
</organism>
<protein>
    <submittedName>
        <fullName evidence="1">Uncharacterized protein</fullName>
    </submittedName>
</protein>
<proteinExistence type="predicted"/>
<sequence length="106" mass="12034">MNRLAETTEVDTQAIEYEIKKHIERLIQKGCPGNRLKIAIPRVWKGILEYNKIVDSGVVLPPPLNTMFGVEVVEGYNDQICVFDTMALPFSDFAPIIEIKKFTVKP</sequence>
<comment type="caution">
    <text evidence="1">The sequence shown here is derived from an EMBL/GenBank/DDBJ whole genome shotgun (WGS) entry which is preliminary data.</text>
</comment>
<dbReference type="EMBL" id="RJUG01000002">
    <property type="protein sequence ID" value="ROI09778.1"/>
    <property type="molecule type" value="Genomic_DNA"/>
</dbReference>
<dbReference type="OrthoDB" id="9929672at2"/>